<evidence type="ECO:0000313" key="3">
    <source>
        <dbReference type="EMBL" id="KAL0269571.1"/>
    </source>
</evidence>
<name>A0AAW2HIT2_9NEOP</name>
<feature type="repeat" description="WD" evidence="1">
    <location>
        <begin position="145"/>
        <end position="184"/>
    </location>
</feature>
<evidence type="ECO:0000259" key="2">
    <source>
        <dbReference type="PROSITE" id="PS50181"/>
    </source>
</evidence>
<dbReference type="InterPro" id="IPR001810">
    <property type="entry name" value="F-box_dom"/>
</dbReference>
<dbReference type="InterPro" id="IPR036047">
    <property type="entry name" value="F-box-like_dom_sf"/>
</dbReference>
<dbReference type="GO" id="GO:0019005">
    <property type="term" value="C:SCF ubiquitin ligase complex"/>
    <property type="evidence" value="ECO:0007669"/>
    <property type="project" value="TreeGrafter"/>
</dbReference>
<feature type="domain" description="F-box" evidence="2">
    <location>
        <begin position="12"/>
        <end position="59"/>
    </location>
</feature>
<dbReference type="InterPro" id="IPR015943">
    <property type="entry name" value="WD40/YVTN_repeat-like_dom_sf"/>
</dbReference>
<dbReference type="Pfam" id="PF00400">
    <property type="entry name" value="WD40"/>
    <property type="match status" value="1"/>
</dbReference>
<dbReference type="GO" id="GO:0031146">
    <property type="term" value="P:SCF-dependent proteasomal ubiquitin-dependent protein catabolic process"/>
    <property type="evidence" value="ECO:0007669"/>
    <property type="project" value="TreeGrafter"/>
</dbReference>
<dbReference type="PROSITE" id="PS50181">
    <property type="entry name" value="FBOX"/>
    <property type="match status" value="1"/>
</dbReference>
<dbReference type="PANTHER" id="PTHR14381:SF1">
    <property type="entry name" value="F-BOX_WD REPEAT-CONTAINING PROTEIN 4"/>
    <property type="match status" value="1"/>
</dbReference>
<dbReference type="AlphaFoldDB" id="A0AAW2HIT2"/>
<evidence type="ECO:0000256" key="1">
    <source>
        <dbReference type="PROSITE-ProRule" id="PRU00221"/>
    </source>
</evidence>
<dbReference type="SUPFAM" id="SSF81383">
    <property type="entry name" value="F-box domain"/>
    <property type="match status" value="1"/>
</dbReference>
<dbReference type="InterPro" id="IPR001680">
    <property type="entry name" value="WD40_rpt"/>
</dbReference>
<dbReference type="InterPro" id="IPR036322">
    <property type="entry name" value="WD40_repeat_dom_sf"/>
</dbReference>
<dbReference type="Gene3D" id="2.130.10.10">
    <property type="entry name" value="YVTN repeat-like/Quinoprotein amine dehydrogenase"/>
    <property type="match status" value="1"/>
</dbReference>
<keyword evidence="1" id="KW-0853">WD repeat</keyword>
<dbReference type="EMBL" id="JARGDH010000004">
    <property type="protein sequence ID" value="KAL0269571.1"/>
    <property type="molecule type" value="Genomic_DNA"/>
</dbReference>
<accession>A0AAW2HIT2</accession>
<proteinExistence type="predicted"/>
<dbReference type="SMART" id="SM00256">
    <property type="entry name" value="FBOX"/>
    <property type="match status" value="1"/>
</dbReference>
<dbReference type="SUPFAM" id="SSF50978">
    <property type="entry name" value="WD40 repeat-like"/>
    <property type="match status" value="1"/>
</dbReference>
<dbReference type="SMART" id="SM00320">
    <property type="entry name" value="WD40"/>
    <property type="match status" value="3"/>
</dbReference>
<dbReference type="InterPro" id="IPR052301">
    <property type="entry name" value="SCF_F-box/WD-repeat"/>
</dbReference>
<feature type="repeat" description="WD" evidence="1">
    <location>
        <begin position="294"/>
        <end position="316"/>
    </location>
</feature>
<organism evidence="3">
    <name type="scientific">Menopon gallinae</name>
    <name type="common">poultry shaft louse</name>
    <dbReference type="NCBI Taxonomy" id="328185"/>
    <lineage>
        <taxon>Eukaryota</taxon>
        <taxon>Metazoa</taxon>
        <taxon>Ecdysozoa</taxon>
        <taxon>Arthropoda</taxon>
        <taxon>Hexapoda</taxon>
        <taxon>Insecta</taxon>
        <taxon>Pterygota</taxon>
        <taxon>Neoptera</taxon>
        <taxon>Paraneoptera</taxon>
        <taxon>Psocodea</taxon>
        <taxon>Troctomorpha</taxon>
        <taxon>Phthiraptera</taxon>
        <taxon>Amblycera</taxon>
        <taxon>Menoponidae</taxon>
        <taxon>Menopon</taxon>
    </lineage>
</organism>
<dbReference type="Gene3D" id="1.20.1280.50">
    <property type="match status" value="1"/>
</dbReference>
<dbReference type="PROSITE" id="PS50082">
    <property type="entry name" value="WD_REPEATS_2"/>
    <property type="match status" value="2"/>
</dbReference>
<comment type="caution">
    <text evidence="3">The sequence shown here is derived from an EMBL/GenBank/DDBJ whole genome shotgun (WGS) entry which is preliminary data.</text>
</comment>
<gene>
    <name evidence="3" type="ORF">PYX00_007261</name>
</gene>
<dbReference type="PANTHER" id="PTHR14381">
    <property type="entry name" value="DACTYLIN"/>
    <property type="match status" value="1"/>
</dbReference>
<protein>
    <recommendedName>
        <fullName evidence="2">F-box domain-containing protein</fullName>
    </recommendedName>
</protein>
<reference evidence="3" key="1">
    <citation type="journal article" date="2024" name="Gigascience">
        <title>Chromosome-level genome of the poultry shaft louse Menopon gallinae provides insight into the host-switching and adaptive evolution of parasitic lice.</title>
        <authorList>
            <person name="Xu Y."/>
            <person name="Ma L."/>
            <person name="Liu S."/>
            <person name="Liang Y."/>
            <person name="Liu Q."/>
            <person name="He Z."/>
            <person name="Tian L."/>
            <person name="Duan Y."/>
            <person name="Cai W."/>
            <person name="Li H."/>
            <person name="Song F."/>
        </authorList>
    </citation>
    <scope>NUCLEOTIDE SEQUENCE</scope>
    <source>
        <strain evidence="3">Cailab_2023a</strain>
    </source>
</reference>
<dbReference type="Pfam" id="PF12937">
    <property type="entry name" value="F-box-like"/>
    <property type="match status" value="1"/>
</dbReference>
<sequence>MPHFGECDSSEKFNLEYLPVHVLYVIFRYLDIPSLLSLSAVCKQLNNIIKDDYLNFTSCSLLVTNQHSNEIKEKSLQILPGIHKYRNYFHWLRKDYVEFVFLKSVERFRPWLQLRNKDLFVSQGPKILHFKRNKNGINPKPYVIFNGHLDDVVRFVVKDNLMISGGNDGKICCWEIQKGESLFSITTPIRFNDNLYTDFKQSTVAAGSSIMGEVALYMVKDNGFTFQSRTNFHERIWSIALSEDAALCAIGCGGYKPSPLKILDVNRALCIDTAEDFKIGAGIFDIVWETPHILLTGGHDTVLRMWDTRTGRSVLSWSDPYDAAIYTLATDYNCTIMTGSALHSRITLWDKRHSTKIRAYFISKGKFGAGPVYSFDFDPSFMFVALDTSLHILDFSKRS</sequence>